<evidence type="ECO:0000313" key="3">
    <source>
        <dbReference type="Proteomes" id="UP000078492"/>
    </source>
</evidence>
<evidence type="ECO:0000256" key="1">
    <source>
        <dbReference type="SAM" id="MobiDB-lite"/>
    </source>
</evidence>
<sequence length="199" mass="22741">MKVRRTGKLMNLLHIYTLFVPTERPAHEKLCGSNSAVTSGQLRRASRGGFVPSKLSWIHDVYRPVFRVQGHRVLRRVACPRTSDDVSAFSGRPHGELRVSPLPQFLDDSAKSFMHKSSQYIQECEEESIVDLTGNKAAQHIGCEGVREEEEEDEGEEEKHEESETREREKLEERKSHLVRRGPLVERIHQSLVSRASSQ</sequence>
<feature type="compositionally biased region" description="Acidic residues" evidence="1">
    <location>
        <begin position="147"/>
        <end position="156"/>
    </location>
</feature>
<feature type="compositionally biased region" description="Basic and acidic residues" evidence="1">
    <location>
        <begin position="157"/>
        <end position="176"/>
    </location>
</feature>
<organism evidence="2 3">
    <name type="scientific">Trachymyrmex cornetzi</name>
    <dbReference type="NCBI Taxonomy" id="471704"/>
    <lineage>
        <taxon>Eukaryota</taxon>
        <taxon>Metazoa</taxon>
        <taxon>Ecdysozoa</taxon>
        <taxon>Arthropoda</taxon>
        <taxon>Hexapoda</taxon>
        <taxon>Insecta</taxon>
        <taxon>Pterygota</taxon>
        <taxon>Neoptera</taxon>
        <taxon>Endopterygota</taxon>
        <taxon>Hymenoptera</taxon>
        <taxon>Apocrita</taxon>
        <taxon>Aculeata</taxon>
        <taxon>Formicoidea</taxon>
        <taxon>Formicidae</taxon>
        <taxon>Myrmicinae</taxon>
        <taxon>Trachymyrmex</taxon>
    </lineage>
</organism>
<accession>A0A151JAZ5</accession>
<dbReference type="EMBL" id="KQ979266">
    <property type="protein sequence ID" value="KYN22059.1"/>
    <property type="molecule type" value="Genomic_DNA"/>
</dbReference>
<feature type="region of interest" description="Disordered" evidence="1">
    <location>
        <begin position="144"/>
        <end position="199"/>
    </location>
</feature>
<reference evidence="2 3" key="1">
    <citation type="submission" date="2015-09" db="EMBL/GenBank/DDBJ databases">
        <title>Trachymyrmex cornetzi WGS genome.</title>
        <authorList>
            <person name="Nygaard S."/>
            <person name="Hu H."/>
            <person name="Boomsma J."/>
            <person name="Zhang G."/>
        </authorList>
    </citation>
    <scope>NUCLEOTIDE SEQUENCE [LARGE SCALE GENOMIC DNA]</scope>
    <source>
        <strain evidence="2">Tcor2-1</strain>
        <tissue evidence="2">Whole body</tissue>
    </source>
</reference>
<gene>
    <name evidence="2" type="ORF">ALC57_05559</name>
</gene>
<keyword evidence="3" id="KW-1185">Reference proteome</keyword>
<name>A0A151JAZ5_9HYME</name>
<dbReference type="Proteomes" id="UP000078492">
    <property type="component" value="Unassembled WGS sequence"/>
</dbReference>
<proteinExistence type="predicted"/>
<protein>
    <submittedName>
        <fullName evidence="2">Uncharacterized protein</fullName>
    </submittedName>
</protein>
<evidence type="ECO:0000313" key="2">
    <source>
        <dbReference type="EMBL" id="KYN22059.1"/>
    </source>
</evidence>
<dbReference type="AlphaFoldDB" id="A0A151JAZ5"/>